<organism evidence="2 3">
    <name type="scientific">Cupriavidus pauculus</name>
    <dbReference type="NCBI Taxonomy" id="82633"/>
    <lineage>
        <taxon>Bacteria</taxon>
        <taxon>Pseudomonadati</taxon>
        <taxon>Pseudomonadota</taxon>
        <taxon>Betaproteobacteria</taxon>
        <taxon>Burkholderiales</taxon>
        <taxon>Burkholderiaceae</taxon>
        <taxon>Cupriavidus</taxon>
    </lineage>
</organism>
<dbReference type="Proteomes" id="UP000234341">
    <property type="component" value="Unassembled WGS sequence"/>
</dbReference>
<comment type="caution">
    <text evidence="2">The sequence shown here is derived from an EMBL/GenBank/DDBJ whole genome shotgun (WGS) entry which is preliminary data.</text>
</comment>
<keyword evidence="1" id="KW-1133">Transmembrane helix</keyword>
<evidence type="ECO:0000313" key="3">
    <source>
        <dbReference type="Proteomes" id="UP000234341"/>
    </source>
</evidence>
<gene>
    <name evidence="2" type="ORF">CYJ10_07865</name>
</gene>
<dbReference type="NCBIfam" id="TIGR04370">
    <property type="entry name" value="glyco_rpt_poly"/>
    <property type="match status" value="1"/>
</dbReference>
<feature type="transmembrane region" description="Helical" evidence="1">
    <location>
        <begin position="375"/>
        <end position="395"/>
    </location>
</feature>
<feature type="transmembrane region" description="Helical" evidence="1">
    <location>
        <begin position="326"/>
        <end position="346"/>
    </location>
</feature>
<feature type="transmembrane region" description="Helical" evidence="1">
    <location>
        <begin position="171"/>
        <end position="200"/>
    </location>
</feature>
<name>A0A2N5CH80_9BURK</name>
<feature type="transmembrane region" description="Helical" evidence="1">
    <location>
        <begin position="212"/>
        <end position="231"/>
    </location>
</feature>
<feature type="transmembrane region" description="Helical" evidence="1">
    <location>
        <begin position="353"/>
        <end position="369"/>
    </location>
</feature>
<sequence length="428" mass="46891">MQIMCVLVAFAGWTITRTAALGPGNPFGIFFGLWLCIAAGLLLARDTFVTPTATIWGMLAVLLLVYLAFAIAAARQARLAPPRIVASDVREPFLIAAQWAVILVVPLFYVRATQLAGGSIASRESYIALRIALTDRAAGYGLLGYLVPLSFVVASIRITQFEIVRTGLTNAVLSLAAASALALLCTGRTFFLMLFCFVGFPLIVTGKIRFRGMTVLAAMLTLSFATVALLTRKGLDIHASFGDNLGNVLKMFRVYLLSPTMAMATMADAPNTASSAWGAYSLRFFHLLFSKLSGYNPSLPPLIRQYVEVPDRVNVFTVMDPYYRDFGMVGVFVFAVVSAAMHFQLYRTMQRRGGPWIFIYSASLFPLVMQFFQDMYLTLLSTWIQVFFWYLLLVAPRPSVAQPAHTPGRGACELANAPVSRTSGTEPT</sequence>
<feature type="transmembrane region" description="Helical" evidence="1">
    <location>
        <begin position="94"/>
        <end position="116"/>
    </location>
</feature>
<evidence type="ECO:0000256" key="1">
    <source>
        <dbReference type="SAM" id="Phobius"/>
    </source>
</evidence>
<feature type="transmembrane region" description="Helical" evidence="1">
    <location>
        <begin position="56"/>
        <end position="74"/>
    </location>
</feature>
<dbReference type="OrthoDB" id="8604910at2"/>
<dbReference type="EMBL" id="PJRP01000002">
    <property type="protein sequence ID" value="PLQ01578.1"/>
    <property type="molecule type" value="Genomic_DNA"/>
</dbReference>
<protein>
    <recommendedName>
        <fullName evidence="4">Oligosaccharide repeat unit polymerase</fullName>
    </recommendedName>
</protein>
<dbReference type="AlphaFoldDB" id="A0A2N5CH80"/>
<evidence type="ECO:0000313" key="2">
    <source>
        <dbReference type="EMBL" id="PLQ01578.1"/>
    </source>
</evidence>
<keyword evidence="1" id="KW-0812">Transmembrane</keyword>
<feature type="transmembrane region" description="Helical" evidence="1">
    <location>
        <begin position="137"/>
        <end position="159"/>
    </location>
</feature>
<keyword evidence="1" id="KW-0472">Membrane</keyword>
<evidence type="ECO:0008006" key="4">
    <source>
        <dbReference type="Google" id="ProtNLM"/>
    </source>
</evidence>
<reference evidence="2 3" key="1">
    <citation type="submission" date="2017-12" db="EMBL/GenBank/DDBJ databases">
        <title>Genome sequence of the active heterotrophic nitrifier-denitrifier, Cupriavidus pauculus UM1.</title>
        <authorList>
            <person name="Putonti C."/>
            <person name="Castignetti D."/>
        </authorList>
    </citation>
    <scope>NUCLEOTIDE SEQUENCE [LARGE SCALE GENOMIC DNA]</scope>
    <source>
        <strain evidence="2 3">UM1</strain>
    </source>
</reference>
<proteinExistence type="predicted"/>
<feature type="transmembrane region" description="Helical" evidence="1">
    <location>
        <begin position="28"/>
        <end position="44"/>
    </location>
</feature>
<accession>A0A2N5CH80</accession>
<dbReference type="RefSeq" id="WP_101680930.1">
    <property type="nucleotide sequence ID" value="NZ_PJRP01000002.1"/>
</dbReference>